<sequence length="96" mass="11328">MTPELEPTSHTWRKTILFADESKFYLFHSDGQCYVWLKTNQDLQEQNLRTTVKQGGGSIIVRVCQWSRKFLIIDAPHKVFNHNEIMFATKRRATEN</sequence>
<comment type="caution">
    <text evidence="1">The sequence shown here is derived from an EMBL/GenBank/DDBJ whole genome shotgun (WGS) entry which is preliminary data.</text>
</comment>
<organism evidence="1 2">
    <name type="scientific">Nephila pilipes</name>
    <name type="common">Giant wood spider</name>
    <name type="synonym">Nephila maculata</name>
    <dbReference type="NCBI Taxonomy" id="299642"/>
    <lineage>
        <taxon>Eukaryota</taxon>
        <taxon>Metazoa</taxon>
        <taxon>Ecdysozoa</taxon>
        <taxon>Arthropoda</taxon>
        <taxon>Chelicerata</taxon>
        <taxon>Arachnida</taxon>
        <taxon>Araneae</taxon>
        <taxon>Araneomorphae</taxon>
        <taxon>Entelegynae</taxon>
        <taxon>Araneoidea</taxon>
        <taxon>Nephilidae</taxon>
        <taxon>Nephila</taxon>
    </lineage>
</organism>
<keyword evidence="2" id="KW-1185">Reference proteome</keyword>
<evidence type="ECO:0000313" key="1">
    <source>
        <dbReference type="EMBL" id="GFS78797.1"/>
    </source>
</evidence>
<name>A0A8X6MUP2_NEPPI</name>
<protein>
    <submittedName>
        <fullName evidence="1">Uncharacterized protein</fullName>
    </submittedName>
</protein>
<dbReference type="InterPro" id="IPR036397">
    <property type="entry name" value="RNaseH_sf"/>
</dbReference>
<evidence type="ECO:0000313" key="2">
    <source>
        <dbReference type="Proteomes" id="UP000887013"/>
    </source>
</evidence>
<dbReference type="EMBL" id="BMAW01097260">
    <property type="protein sequence ID" value="GFS78797.1"/>
    <property type="molecule type" value="Genomic_DNA"/>
</dbReference>
<gene>
    <name evidence="1" type="ORF">NPIL_70951</name>
</gene>
<dbReference type="OrthoDB" id="4843387at2759"/>
<dbReference type="AlphaFoldDB" id="A0A8X6MUP2"/>
<dbReference type="Proteomes" id="UP000887013">
    <property type="component" value="Unassembled WGS sequence"/>
</dbReference>
<dbReference type="GO" id="GO:0003676">
    <property type="term" value="F:nucleic acid binding"/>
    <property type="evidence" value="ECO:0007669"/>
    <property type="project" value="InterPro"/>
</dbReference>
<dbReference type="Gene3D" id="3.30.420.10">
    <property type="entry name" value="Ribonuclease H-like superfamily/Ribonuclease H"/>
    <property type="match status" value="1"/>
</dbReference>
<proteinExistence type="predicted"/>
<accession>A0A8X6MUP2</accession>
<reference evidence="1" key="1">
    <citation type="submission" date="2020-08" db="EMBL/GenBank/DDBJ databases">
        <title>Multicomponent nature underlies the extraordinary mechanical properties of spider dragline silk.</title>
        <authorList>
            <person name="Kono N."/>
            <person name="Nakamura H."/>
            <person name="Mori M."/>
            <person name="Yoshida Y."/>
            <person name="Ohtoshi R."/>
            <person name="Malay A.D."/>
            <person name="Moran D.A.P."/>
            <person name="Tomita M."/>
            <person name="Numata K."/>
            <person name="Arakawa K."/>
        </authorList>
    </citation>
    <scope>NUCLEOTIDE SEQUENCE</scope>
</reference>